<dbReference type="PANTHER" id="PTHR37291:SF1">
    <property type="entry name" value="TYPE IV METHYL-DIRECTED RESTRICTION ENZYME ECOKMCRB SUBUNIT"/>
    <property type="match status" value="1"/>
</dbReference>
<dbReference type="Proteomes" id="UP000234271">
    <property type="component" value="Chromosome"/>
</dbReference>
<keyword evidence="4" id="KW-1185">Reference proteome</keyword>
<dbReference type="InterPro" id="IPR052934">
    <property type="entry name" value="Methyl-DNA_Rec/Restrict_Enz"/>
</dbReference>
<evidence type="ECO:0000313" key="4">
    <source>
        <dbReference type="Proteomes" id="UP000234271"/>
    </source>
</evidence>
<feature type="domain" description="ATPase dynein-related AAA" evidence="1">
    <location>
        <begin position="407"/>
        <end position="542"/>
    </location>
</feature>
<dbReference type="InterPro" id="IPR025745">
    <property type="entry name" value="Mrr-like_N_dom"/>
</dbReference>
<evidence type="ECO:0000259" key="1">
    <source>
        <dbReference type="Pfam" id="PF07728"/>
    </source>
</evidence>
<dbReference type="GO" id="GO:0016887">
    <property type="term" value="F:ATP hydrolysis activity"/>
    <property type="evidence" value="ECO:0007669"/>
    <property type="project" value="InterPro"/>
</dbReference>
<accession>A0A2N9YDI5</accession>
<dbReference type="PANTHER" id="PTHR37291">
    <property type="entry name" value="5-METHYLCYTOSINE-SPECIFIC RESTRICTION ENZYME B"/>
    <property type="match status" value="1"/>
</dbReference>
<protein>
    <submittedName>
        <fullName evidence="3">AAA domain-containing protein</fullName>
    </submittedName>
</protein>
<dbReference type="InterPro" id="IPR027417">
    <property type="entry name" value="P-loop_NTPase"/>
</dbReference>
<evidence type="ECO:0000259" key="2">
    <source>
        <dbReference type="Pfam" id="PF14338"/>
    </source>
</evidence>
<feature type="domain" description="Restriction system protein Mrr-like N-terminal" evidence="2">
    <location>
        <begin position="9"/>
        <end position="90"/>
    </location>
</feature>
<dbReference type="InterPro" id="IPR011704">
    <property type="entry name" value="ATPase_dyneun-rel_AAA"/>
</dbReference>
<name>A0A2N9YDI5_9GAMM</name>
<proteinExistence type="predicted"/>
<dbReference type="EMBL" id="CP018889">
    <property type="protein sequence ID" value="AUI68547.1"/>
    <property type="molecule type" value="Genomic_DNA"/>
</dbReference>
<dbReference type="Pfam" id="PF07728">
    <property type="entry name" value="AAA_5"/>
    <property type="match status" value="1"/>
</dbReference>
<dbReference type="SUPFAM" id="SSF52540">
    <property type="entry name" value="P-loop containing nucleoside triphosphate hydrolases"/>
    <property type="match status" value="1"/>
</dbReference>
<reference evidence="4" key="1">
    <citation type="submission" date="2016-12" db="EMBL/GenBank/DDBJ databases">
        <title>Complete Genome Sequence of Beggiatoa leptomitiformis D-401.</title>
        <authorList>
            <person name="Fomenkov A."/>
            <person name="Vincze T."/>
            <person name="Grabovich M."/>
            <person name="Anton B.P."/>
            <person name="Dubinina G."/>
            <person name="Orlova M."/>
            <person name="Belousova E."/>
            <person name="Roberts R.J."/>
        </authorList>
    </citation>
    <scope>NUCLEOTIDE SEQUENCE [LARGE SCALE GENOMIC DNA]</scope>
    <source>
        <strain evidence="4">D-401</strain>
    </source>
</reference>
<dbReference type="OrthoDB" id="9781481at2"/>
<organism evidence="3 4">
    <name type="scientific">Beggiatoa leptomitoformis</name>
    <dbReference type="NCBI Taxonomy" id="288004"/>
    <lineage>
        <taxon>Bacteria</taxon>
        <taxon>Pseudomonadati</taxon>
        <taxon>Pseudomonadota</taxon>
        <taxon>Gammaproteobacteria</taxon>
        <taxon>Thiotrichales</taxon>
        <taxon>Thiotrichaceae</taxon>
        <taxon>Beggiatoa</taxon>
    </lineage>
</organism>
<dbReference type="Pfam" id="PF14338">
    <property type="entry name" value="Mrr_N"/>
    <property type="match status" value="1"/>
</dbReference>
<gene>
    <name evidence="3" type="ORF">BLE401_07400</name>
</gene>
<dbReference type="RefSeq" id="WP_062154798.1">
    <property type="nucleotide sequence ID" value="NZ_CP012373.2"/>
</dbReference>
<dbReference type="GO" id="GO:0005524">
    <property type="term" value="F:ATP binding"/>
    <property type="evidence" value="ECO:0007669"/>
    <property type="project" value="InterPro"/>
</dbReference>
<dbReference type="Gene3D" id="3.40.50.300">
    <property type="entry name" value="P-loop containing nucleotide triphosphate hydrolases"/>
    <property type="match status" value="1"/>
</dbReference>
<evidence type="ECO:0000313" key="3">
    <source>
        <dbReference type="EMBL" id="AUI68547.1"/>
    </source>
</evidence>
<dbReference type="AlphaFoldDB" id="A0A2N9YDI5"/>
<sequence>MTNKYKSYQYIPPLLNVLRELGGKAESAEVRNKIVQLLNISESTRQELNTRGLSKVESNISWMTVYLNAEGLIDKNIRGLWQLTEKGKQTYLTNTEARALCAKWNKIYKQRKIQQQDTESSVKLPSLETTFQHFQIDPLEKFRVKVRQHQAQRLRQLLANPETVSVQCFEQEVWMFESAATLNGNDVTGRIFFNPTPLTNAEIQQFEQALETGELILEGQHIWGASANNPIFAPHLKHEAQKYHCIQKALILLNNTTLTPLEKAIAIKEISGFGDIITTGLVMAFHPDEFAIYRYSAKRVLEELGYTIHSLSTFQQEISGLKQRLNAHDFIELDWFLYLHLQHLNLADEAMMMDDDMPTWQALLQPSINYKPPSFTEIQTFIQAKQLAISTRTLRRYHLALQLRGFVILSGLSGTGKTWLAESYSEAIQAKTLLVPVAPNWTSNEDLLGYLNPLANKYQDTPFSQFLREAGNAYTQYGEFAPPYHLILDEMNLARIEYYFARFLSALEIRARQGNAMIELAPNEKVLFPPNLYFIGTVNIDETTHGFADKVYDRAQLIELTIDREALSAQLHDLAYQSILMEIWDCLHPIAPFAFRVITEIKRYIQAAEQLDVCWEDALDEQIMQKILPKIRGGDNRITIVLTQFIQLAELHKLTLSRDKAQQMLENFKQYGIGSYF</sequence>